<accession>A0AB39CJ53</accession>
<evidence type="ECO:0000259" key="1">
    <source>
        <dbReference type="Pfam" id="PF06114"/>
    </source>
</evidence>
<dbReference type="PANTHER" id="PTHR43236">
    <property type="entry name" value="ANTITOXIN HIGA1"/>
    <property type="match status" value="1"/>
</dbReference>
<dbReference type="Pfam" id="PF06114">
    <property type="entry name" value="Peptidase_M78"/>
    <property type="match status" value="1"/>
</dbReference>
<dbReference type="Gene3D" id="1.10.10.2910">
    <property type="match status" value="1"/>
</dbReference>
<feature type="domain" description="IrrE N-terminal-like" evidence="1">
    <location>
        <begin position="51"/>
        <end position="173"/>
    </location>
</feature>
<sequence length="287" mass="32375">MMNEAWSPQRAANRISHILNAFSSAQGTPRFPVDVPSLALEAGKLFNWDDHITSVTAANINQFEGALYPDEDKKRWLLLYNEAMPSLGRVRFTQAHELGHYILHRQRKDKFECTGHDMLDWSDETNIEAQADLFASYLLMPIDDFRNQLNAAVDLDILGHCADRYGVSLTAAILKWLQFTEDKAVLVLSHDGFMDWACSSKPALGAGAYFATRKSIIEIPESSVCADADTLHDRRGRVIAASTWFPYAEQALTVREMKITAEQYGTTLTLLHLPHYADVWPSREEDA</sequence>
<protein>
    <submittedName>
        <fullName evidence="2">ImmA/IrrE family metallo-endopeptidase</fullName>
    </submittedName>
</protein>
<dbReference type="EMBL" id="CP158252">
    <property type="protein sequence ID" value="XDJ41990.1"/>
    <property type="molecule type" value="Genomic_DNA"/>
</dbReference>
<name>A0AB39CJ53_9BURK</name>
<dbReference type="RefSeq" id="WP_368643429.1">
    <property type="nucleotide sequence ID" value="NZ_CP158252.1"/>
</dbReference>
<gene>
    <name evidence="2" type="ORF">ABRY99_13930</name>
</gene>
<dbReference type="InterPro" id="IPR010359">
    <property type="entry name" value="IrrE_HExxH"/>
</dbReference>
<dbReference type="PANTHER" id="PTHR43236:SF2">
    <property type="entry name" value="BLL0069 PROTEIN"/>
    <property type="match status" value="1"/>
</dbReference>
<reference evidence="2" key="1">
    <citation type="submission" date="2024-05" db="EMBL/GenBank/DDBJ databases">
        <authorList>
            <person name="Luo Y.-C."/>
            <person name="Nicholds J."/>
            <person name="Mortimer T."/>
            <person name="Maboni G."/>
        </authorList>
    </citation>
    <scope>NUCLEOTIDE SEQUENCE</scope>
    <source>
        <strain evidence="2">153920</strain>
    </source>
</reference>
<dbReference type="InterPro" id="IPR052345">
    <property type="entry name" value="Rad_response_metalloprotease"/>
</dbReference>
<evidence type="ECO:0000313" key="2">
    <source>
        <dbReference type="EMBL" id="XDJ41990.1"/>
    </source>
</evidence>
<dbReference type="AlphaFoldDB" id="A0AB39CJ53"/>
<organism evidence="2">
    <name type="scientific">Castellaniella ginsengisoli</name>
    <dbReference type="NCBI Taxonomy" id="546114"/>
    <lineage>
        <taxon>Bacteria</taxon>
        <taxon>Pseudomonadati</taxon>
        <taxon>Pseudomonadota</taxon>
        <taxon>Betaproteobacteria</taxon>
        <taxon>Burkholderiales</taxon>
        <taxon>Alcaligenaceae</taxon>
        <taxon>Castellaniella</taxon>
    </lineage>
</organism>
<proteinExistence type="predicted"/>